<name>A0A2G8I9J3_PREIN</name>
<dbReference type="AlphaFoldDB" id="A0A2G8I9J3"/>
<dbReference type="SUPFAM" id="SSF53098">
    <property type="entry name" value="Ribonuclease H-like"/>
    <property type="match status" value="1"/>
</dbReference>
<comment type="caution">
    <text evidence="3">The sequence shown here is derived from an EMBL/GenBank/DDBJ whole genome shotgun (WGS) entry which is preliminary data.</text>
</comment>
<dbReference type="GO" id="GO:0005829">
    <property type="term" value="C:cytosol"/>
    <property type="evidence" value="ECO:0007669"/>
    <property type="project" value="TreeGrafter"/>
</dbReference>
<reference evidence="3 4" key="1">
    <citation type="submission" date="2017-11" db="EMBL/GenBank/DDBJ databases">
        <title>Genome sequencing of Prevotella intermedia KCOM 1653.</title>
        <authorList>
            <person name="Kook J.-K."/>
            <person name="Park S.-N."/>
            <person name="Lim Y.K."/>
        </authorList>
    </citation>
    <scope>NUCLEOTIDE SEQUENCE [LARGE SCALE GENOMIC DNA]</scope>
    <source>
        <strain evidence="3 4">KCOM 1653</strain>
    </source>
</reference>
<protein>
    <submittedName>
        <fullName evidence="3">IS30 family transposase</fullName>
    </submittedName>
</protein>
<dbReference type="InterPro" id="IPR036397">
    <property type="entry name" value="RNaseH_sf"/>
</dbReference>
<evidence type="ECO:0000313" key="3">
    <source>
        <dbReference type="EMBL" id="PIK20206.1"/>
    </source>
</evidence>
<dbReference type="InterPro" id="IPR001584">
    <property type="entry name" value="Integrase_cat-core"/>
</dbReference>
<dbReference type="GO" id="GO:0006310">
    <property type="term" value="P:DNA recombination"/>
    <property type="evidence" value="ECO:0007669"/>
    <property type="project" value="UniProtKB-KW"/>
</dbReference>
<evidence type="ECO:0000313" key="4">
    <source>
        <dbReference type="Proteomes" id="UP000230046"/>
    </source>
</evidence>
<dbReference type="InterPro" id="IPR011991">
    <property type="entry name" value="ArsR-like_HTH"/>
</dbReference>
<dbReference type="GO" id="GO:0003676">
    <property type="term" value="F:nucleic acid binding"/>
    <property type="evidence" value="ECO:0007669"/>
    <property type="project" value="InterPro"/>
</dbReference>
<dbReference type="GO" id="GO:0032196">
    <property type="term" value="P:transposition"/>
    <property type="evidence" value="ECO:0007669"/>
    <property type="project" value="TreeGrafter"/>
</dbReference>
<dbReference type="PANTHER" id="PTHR10948:SF23">
    <property type="entry name" value="TRANSPOSASE INSI FOR INSERTION SEQUENCE ELEMENT IS30A-RELATED"/>
    <property type="match status" value="1"/>
</dbReference>
<dbReference type="NCBIfam" id="NF033563">
    <property type="entry name" value="transpos_IS30"/>
    <property type="match status" value="1"/>
</dbReference>
<gene>
    <name evidence="3" type="ORF">CTI18_02075</name>
</gene>
<dbReference type="GO" id="GO:0006355">
    <property type="term" value="P:regulation of DNA-templated transcription"/>
    <property type="evidence" value="ECO:0007669"/>
    <property type="project" value="UniProtKB-ARBA"/>
</dbReference>
<dbReference type="InterPro" id="IPR051917">
    <property type="entry name" value="Transposase-Integrase"/>
</dbReference>
<dbReference type="Proteomes" id="UP000230046">
    <property type="component" value="Unassembled WGS sequence"/>
</dbReference>
<dbReference type="GO" id="GO:0015074">
    <property type="term" value="P:DNA integration"/>
    <property type="evidence" value="ECO:0007669"/>
    <property type="project" value="InterPro"/>
</dbReference>
<evidence type="ECO:0000256" key="1">
    <source>
        <dbReference type="ARBA" id="ARBA00023172"/>
    </source>
</evidence>
<proteinExistence type="predicted"/>
<keyword evidence="1" id="KW-0233">DNA recombination</keyword>
<dbReference type="SUPFAM" id="SSF46689">
    <property type="entry name" value="Homeodomain-like"/>
    <property type="match status" value="1"/>
</dbReference>
<dbReference type="Gene3D" id="3.30.420.10">
    <property type="entry name" value="Ribonuclease H-like superfamily/Ribonuclease H"/>
    <property type="match status" value="1"/>
</dbReference>
<dbReference type="GO" id="GO:0004803">
    <property type="term" value="F:transposase activity"/>
    <property type="evidence" value="ECO:0007669"/>
    <property type="project" value="TreeGrafter"/>
</dbReference>
<dbReference type="InterPro" id="IPR025246">
    <property type="entry name" value="IS30-like_HTH"/>
</dbReference>
<dbReference type="CDD" id="cd00090">
    <property type="entry name" value="HTH_ARSR"/>
    <property type="match status" value="1"/>
</dbReference>
<sequence>MYKQLISEQRSQIFALLQRKSPRKEIARIVGISQSTLSRELKRNGSPSGKYVWFKAHRMAIERRKRSTANAALSPGLVWRIKQTIIEEQWSPRQISGVLKKEGVSVSHQSIYNIIHADTTGELASHTRHKLKYRHRPKCKASPIASRTSIHQRPEQANGKRFGDFELDLIVDRYNHAILTVVERSTNMLFMKKLRYGKKSEPLANEVCRLLLPYKKHIKTITTDNGPEFAAHKLITKCLGVIVYFADPYASWQKGAVENTNKLIRQYIPKQANFDDFTDKRIAMIQKKINRRPRQKLNFQTSKCEFYKRI</sequence>
<dbReference type="InterPro" id="IPR053392">
    <property type="entry name" value="Transposase_IS30-like"/>
</dbReference>
<dbReference type="InterPro" id="IPR009057">
    <property type="entry name" value="Homeodomain-like_sf"/>
</dbReference>
<evidence type="ECO:0000259" key="2">
    <source>
        <dbReference type="PROSITE" id="PS50994"/>
    </source>
</evidence>
<dbReference type="Gene3D" id="1.10.10.60">
    <property type="entry name" value="Homeodomain-like"/>
    <property type="match status" value="1"/>
</dbReference>
<organism evidence="3 4">
    <name type="scientific">Prevotella intermedia</name>
    <dbReference type="NCBI Taxonomy" id="28131"/>
    <lineage>
        <taxon>Bacteria</taxon>
        <taxon>Pseudomonadati</taxon>
        <taxon>Bacteroidota</taxon>
        <taxon>Bacteroidia</taxon>
        <taxon>Bacteroidales</taxon>
        <taxon>Prevotellaceae</taxon>
        <taxon>Prevotella</taxon>
    </lineage>
</organism>
<dbReference type="PANTHER" id="PTHR10948">
    <property type="entry name" value="TRANSPOSASE"/>
    <property type="match status" value="1"/>
</dbReference>
<dbReference type="Pfam" id="PF13936">
    <property type="entry name" value="HTH_38"/>
    <property type="match status" value="1"/>
</dbReference>
<feature type="domain" description="Integrase catalytic" evidence="2">
    <location>
        <begin position="150"/>
        <end position="310"/>
    </location>
</feature>
<dbReference type="EMBL" id="PEKN01000001">
    <property type="protein sequence ID" value="PIK20206.1"/>
    <property type="molecule type" value="Genomic_DNA"/>
</dbReference>
<dbReference type="InterPro" id="IPR012337">
    <property type="entry name" value="RNaseH-like_sf"/>
</dbReference>
<dbReference type="PROSITE" id="PS50994">
    <property type="entry name" value="INTEGRASE"/>
    <property type="match status" value="1"/>
</dbReference>
<dbReference type="RefSeq" id="WP_099835355.1">
    <property type="nucleotide sequence ID" value="NZ_PEKN01000001.1"/>
</dbReference>
<accession>A0A2G8I9J3</accession>